<evidence type="ECO:0000313" key="3">
    <source>
        <dbReference type="EMBL" id="KAA8542634.1"/>
    </source>
</evidence>
<feature type="region of interest" description="Disordered" evidence="1">
    <location>
        <begin position="1"/>
        <end position="28"/>
    </location>
</feature>
<dbReference type="EMBL" id="CM018035">
    <property type="protein sequence ID" value="KAA8542634.1"/>
    <property type="molecule type" value="Genomic_DNA"/>
</dbReference>
<evidence type="ECO:0000256" key="1">
    <source>
        <dbReference type="SAM" id="MobiDB-lite"/>
    </source>
</evidence>
<sequence>MALNRQVNDGRVGGSEQNNSLEDQPTGVFDSRKKELEEVVINTVRQVIGPVLKPLISEVVKTEIESALEKILTSMKRNSGNEMHPSELRSLQLQFSKKLSLPILTGMKIKGEGGTSIQVALVDGITGQGVNFGPEASAKMEIVVLGGDFNADERHDWTLEEFNQKIVREREGNVSLLTANVYLNLKEGIGYVDEISFTHNRKWMKRCQFRLGARVMDNLNGTRVREAMTECFFVEDRRSKCECF</sequence>
<gene>
    <name evidence="3" type="ORF">F0562_023867</name>
</gene>
<dbReference type="PANTHER" id="PTHR31713">
    <property type="entry name" value="OS02G0177800 PROTEIN"/>
    <property type="match status" value="1"/>
</dbReference>
<accession>A0A5J5BIU5</accession>
<dbReference type="AlphaFoldDB" id="A0A5J5BIU5"/>
<dbReference type="InterPro" id="IPR012416">
    <property type="entry name" value="CBP60"/>
</dbReference>
<evidence type="ECO:0000259" key="2">
    <source>
        <dbReference type="Pfam" id="PF07887"/>
    </source>
</evidence>
<dbReference type="OrthoDB" id="1604062at2759"/>
<dbReference type="InterPro" id="IPR046831">
    <property type="entry name" value="Calmodulin_bind_N"/>
</dbReference>
<organism evidence="3 4">
    <name type="scientific">Nyssa sinensis</name>
    <dbReference type="NCBI Taxonomy" id="561372"/>
    <lineage>
        <taxon>Eukaryota</taxon>
        <taxon>Viridiplantae</taxon>
        <taxon>Streptophyta</taxon>
        <taxon>Embryophyta</taxon>
        <taxon>Tracheophyta</taxon>
        <taxon>Spermatophyta</taxon>
        <taxon>Magnoliopsida</taxon>
        <taxon>eudicotyledons</taxon>
        <taxon>Gunneridae</taxon>
        <taxon>Pentapetalae</taxon>
        <taxon>asterids</taxon>
        <taxon>Cornales</taxon>
        <taxon>Nyssaceae</taxon>
        <taxon>Nyssa</taxon>
    </lineage>
</organism>
<keyword evidence="4" id="KW-1185">Reference proteome</keyword>
<dbReference type="PANTHER" id="PTHR31713:SF14">
    <property type="entry name" value="CALMODULIN-BINDING PROTEIN 60 A"/>
    <property type="match status" value="1"/>
</dbReference>
<feature type="domain" description="Calmodulin binding protein-like N-terminal" evidence="2">
    <location>
        <begin position="91"/>
        <end position="237"/>
    </location>
</feature>
<dbReference type="GO" id="GO:0080142">
    <property type="term" value="P:regulation of salicylic acid biosynthetic process"/>
    <property type="evidence" value="ECO:0007669"/>
    <property type="project" value="TreeGrafter"/>
</dbReference>
<dbReference type="GO" id="GO:0003700">
    <property type="term" value="F:DNA-binding transcription factor activity"/>
    <property type="evidence" value="ECO:0007669"/>
    <property type="project" value="TreeGrafter"/>
</dbReference>
<dbReference type="GO" id="GO:0005634">
    <property type="term" value="C:nucleus"/>
    <property type="evidence" value="ECO:0007669"/>
    <property type="project" value="TreeGrafter"/>
</dbReference>
<dbReference type="Proteomes" id="UP000325577">
    <property type="component" value="Linkage Group LG12"/>
</dbReference>
<dbReference type="GO" id="GO:0005516">
    <property type="term" value="F:calmodulin binding"/>
    <property type="evidence" value="ECO:0007669"/>
    <property type="project" value="InterPro"/>
</dbReference>
<dbReference type="GO" id="GO:0043565">
    <property type="term" value="F:sequence-specific DNA binding"/>
    <property type="evidence" value="ECO:0007669"/>
    <property type="project" value="TreeGrafter"/>
</dbReference>
<proteinExistence type="predicted"/>
<protein>
    <recommendedName>
        <fullName evidence="2">Calmodulin binding protein-like N-terminal domain-containing protein</fullName>
    </recommendedName>
</protein>
<reference evidence="3 4" key="1">
    <citation type="submission" date="2019-09" db="EMBL/GenBank/DDBJ databases">
        <title>A chromosome-level genome assembly of the Chinese tupelo Nyssa sinensis.</title>
        <authorList>
            <person name="Yang X."/>
            <person name="Kang M."/>
            <person name="Yang Y."/>
            <person name="Xiong H."/>
            <person name="Wang M."/>
            <person name="Zhang Z."/>
            <person name="Wang Z."/>
            <person name="Wu H."/>
            <person name="Ma T."/>
            <person name="Liu J."/>
            <person name="Xi Z."/>
        </authorList>
    </citation>
    <scope>NUCLEOTIDE SEQUENCE [LARGE SCALE GENOMIC DNA]</scope>
    <source>
        <strain evidence="3">J267</strain>
        <tissue evidence="3">Leaf</tissue>
    </source>
</reference>
<name>A0A5J5BIU5_9ASTE</name>
<evidence type="ECO:0000313" key="4">
    <source>
        <dbReference type="Proteomes" id="UP000325577"/>
    </source>
</evidence>
<dbReference type="Pfam" id="PF07887">
    <property type="entry name" value="Calmodulin_bind"/>
    <property type="match status" value="1"/>
</dbReference>